<organism evidence="1 2">
    <name type="scientific">Massilia frigida</name>
    <dbReference type="NCBI Taxonomy" id="2609281"/>
    <lineage>
        <taxon>Bacteria</taxon>
        <taxon>Pseudomonadati</taxon>
        <taxon>Pseudomonadota</taxon>
        <taxon>Betaproteobacteria</taxon>
        <taxon>Burkholderiales</taxon>
        <taxon>Oxalobacteraceae</taxon>
        <taxon>Telluria group</taxon>
        <taxon>Massilia</taxon>
    </lineage>
</organism>
<evidence type="ECO:0000313" key="2">
    <source>
        <dbReference type="Proteomes" id="UP000621455"/>
    </source>
</evidence>
<sequence length="165" mass="18808">MANLSLQDLIIRLHEQDQSLQMFTQKRGGGAGELSFFHELSDLDMLSEETVEEHIGRAVLAFLSAKYESDLFGLDRYRQAGKSFAASMDDESALLLASGDAENEFEGAMLRIYRFDESWTLEDIEGMTALLERAARSGSKKAKKFLREDWPERSLMFRKRLERSG</sequence>
<dbReference type="EMBL" id="WHJG01000063">
    <property type="protein sequence ID" value="NHZ83801.1"/>
    <property type="molecule type" value="Genomic_DNA"/>
</dbReference>
<name>A0ABX0NIK8_9BURK</name>
<reference evidence="1 2" key="1">
    <citation type="submission" date="2019-10" db="EMBL/GenBank/DDBJ databases">
        <title>Taxonomy of Antarctic Massilia spp.: description of Massilia rubra sp. nov., Massilia aquatica sp. nov., Massilia mucilaginosa sp. nov., Massilia frigida sp. nov. isolated from streams, lakes and regoliths.</title>
        <authorList>
            <person name="Holochova P."/>
            <person name="Sedlacek I."/>
            <person name="Kralova S."/>
            <person name="Maslanova I."/>
            <person name="Busse H.-J."/>
            <person name="Stankova E."/>
            <person name="Vrbovska V."/>
            <person name="Kovarovic V."/>
            <person name="Bartak M."/>
            <person name="Svec P."/>
            <person name="Pantucek R."/>
        </authorList>
    </citation>
    <scope>NUCLEOTIDE SEQUENCE [LARGE SCALE GENOMIC DNA]</scope>
    <source>
        <strain evidence="1 2">CCM 8695</strain>
    </source>
</reference>
<dbReference type="Proteomes" id="UP000621455">
    <property type="component" value="Unassembled WGS sequence"/>
</dbReference>
<comment type="caution">
    <text evidence="1">The sequence shown here is derived from an EMBL/GenBank/DDBJ whole genome shotgun (WGS) entry which is preliminary data.</text>
</comment>
<gene>
    <name evidence="1" type="ORF">F2P44_31710</name>
</gene>
<evidence type="ECO:0000313" key="1">
    <source>
        <dbReference type="EMBL" id="NHZ83801.1"/>
    </source>
</evidence>
<accession>A0ABX0NIK8</accession>
<protein>
    <submittedName>
        <fullName evidence="1">Uncharacterized protein</fullName>
    </submittedName>
</protein>
<keyword evidence="2" id="KW-1185">Reference proteome</keyword>
<proteinExistence type="predicted"/>